<keyword evidence="1" id="KW-1133">Transmembrane helix</keyword>
<dbReference type="EMBL" id="JBHUEO010000025">
    <property type="protein sequence ID" value="MFD1707002.1"/>
    <property type="molecule type" value="Genomic_DNA"/>
</dbReference>
<dbReference type="RefSeq" id="WP_380773727.1">
    <property type="nucleotide sequence ID" value="NZ_JBHUEO010000025.1"/>
</dbReference>
<evidence type="ECO:0000256" key="1">
    <source>
        <dbReference type="SAM" id="Phobius"/>
    </source>
</evidence>
<evidence type="ECO:0000313" key="2">
    <source>
        <dbReference type="EMBL" id="MFD1707002.1"/>
    </source>
</evidence>
<dbReference type="Pfam" id="PF10710">
    <property type="entry name" value="DUF2512"/>
    <property type="match status" value="1"/>
</dbReference>
<dbReference type="InterPro" id="IPR019649">
    <property type="entry name" value="DUF2512"/>
</dbReference>
<name>A0ABW4KGI2_9BACI</name>
<comment type="caution">
    <text evidence="2">The sequence shown here is derived from an EMBL/GenBank/DDBJ whole genome shotgun (WGS) entry which is preliminary data.</text>
</comment>
<feature type="transmembrane region" description="Helical" evidence="1">
    <location>
        <begin position="64"/>
        <end position="84"/>
    </location>
</feature>
<feature type="transmembrane region" description="Helical" evidence="1">
    <location>
        <begin position="35"/>
        <end position="52"/>
    </location>
</feature>
<proteinExistence type="predicted"/>
<organism evidence="2 3">
    <name type="scientific">Siminovitchia sediminis</name>
    <dbReference type="NCBI Taxonomy" id="1274353"/>
    <lineage>
        <taxon>Bacteria</taxon>
        <taxon>Bacillati</taxon>
        <taxon>Bacillota</taxon>
        <taxon>Bacilli</taxon>
        <taxon>Bacillales</taxon>
        <taxon>Bacillaceae</taxon>
        <taxon>Siminovitchia</taxon>
    </lineage>
</organism>
<reference evidence="3" key="1">
    <citation type="journal article" date="2019" name="Int. J. Syst. Evol. Microbiol.">
        <title>The Global Catalogue of Microorganisms (GCM) 10K type strain sequencing project: providing services to taxonomists for standard genome sequencing and annotation.</title>
        <authorList>
            <consortium name="The Broad Institute Genomics Platform"/>
            <consortium name="The Broad Institute Genome Sequencing Center for Infectious Disease"/>
            <person name="Wu L."/>
            <person name="Ma J."/>
        </authorList>
    </citation>
    <scope>NUCLEOTIDE SEQUENCE [LARGE SCALE GENOMIC DNA]</scope>
    <source>
        <strain evidence="3">CGMCC 1.12295</strain>
    </source>
</reference>
<gene>
    <name evidence="2" type="ORF">ACFSCZ_09690</name>
</gene>
<keyword evidence="1" id="KW-0472">Membrane</keyword>
<accession>A0ABW4KGI2</accession>
<keyword evidence="1" id="KW-0812">Transmembrane</keyword>
<dbReference type="Proteomes" id="UP001597301">
    <property type="component" value="Unassembled WGS sequence"/>
</dbReference>
<evidence type="ECO:0000313" key="3">
    <source>
        <dbReference type="Proteomes" id="UP001597301"/>
    </source>
</evidence>
<protein>
    <submittedName>
        <fullName evidence="2">DUF2512 family protein</fullName>
    </submittedName>
</protein>
<sequence>MENRVDHGRALLRKAIITLPVVWIILSLLNDVAFMHSTLLGIALVLISYFLGDLTILPKSGNTTATISDFVLSLLIIWGGLNLFGYDEAFGESLLTAVILTIAEYFFHLWMERTQFSGPENARQS</sequence>
<keyword evidence="3" id="KW-1185">Reference proteome</keyword>
<feature type="transmembrane region" description="Helical" evidence="1">
    <location>
        <begin position="90"/>
        <end position="107"/>
    </location>
</feature>